<dbReference type="EMBL" id="BSUZ01000001">
    <property type="protein sequence ID" value="GMA85624.1"/>
    <property type="molecule type" value="Genomic_DNA"/>
</dbReference>
<gene>
    <name evidence="2" type="ORF">GCM10025868_08740</name>
</gene>
<comment type="caution">
    <text evidence="2">The sequence shown here is derived from an EMBL/GenBank/DDBJ whole genome shotgun (WGS) entry which is preliminary data.</text>
</comment>
<keyword evidence="3" id="KW-1185">Reference proteome</keyword>
<evidence type="ECO:0000256" key="1">
    <source>
        <dbReference type="SAM" id="MobiDB-lite"/>
    </source>
</evidence>
<evidence type="ECO:0000313" key="2">
    <source>
        <dbReference type="EMBL" id="GMA85624.1"/>
    </source>
</evidence>
<dbReference type="Proteomes" id="UP001157017">
    <property type="component" value="Unassembled WGS sequence"/>
</dbReference>
<feature type="compositionally biased region" description="Basic and acidic residues" evidence="1">
    <location>
        <begin position="35"/>
        <end position="47"/>
    </location>
</feature>
<accession>A0ABQ6JEQ9</accession>
<protein>
    <submittedName>
        <fullName evidence="2">Uncharacterized protein</fullName>
    </submittedName>
</protein>
<evidence type="ECO:0000313" key="3">
    <source>
        <dbReference type="Proteomes" id="UP001157017"/>
    </source>
</evidence>
<name>A0ABQ6JEQ9_9ACTN</name>
<proteinExistence type="predicted"/>
<reference evidence="3" key="1">
    <citation type="journal article" date="2019" name="Int. J. Syst. Evol. Microbiol.">
        <title>The Global Catalogue of Microorganisms (GCM) 10K type strain sequencing project: providing services to taxonomists for standard genome sequencing and annotation.</title>
        <authorList>
            <consortium name="The Broad Institute Genomics Platform"/>
            <consortium name="The Broad Institute Genome Sequencing Center for Infectious Disease"/>
            <person name="Wu L."/>
            <person name="Ma J."/>
        </authorList>
    </citation>
    <scope>NUCLEOTIDE SEQUENCE [LARGE SCALE GENOMIC DNA]</scope>
    <source>
        <strain evidence="3">NBRC 108730</strain>
    </source>
</reference>
<sequence>MADRFTGRRHRLTSVVVRLVPSDQPGDDREDRDDRDDRDVRVGEPAHADAVGGSRDA</sequence>
<feature type="region of interest" description="Disordered" evidence="1">
    <location>
        <begin position="16"/>
        <end position="57"/>
    </location>
</feature>
<organism evidence="2 3">
    <name type="scientific">Angustibacter aerolatus</name>
    <dbReference type="NCBI Taxonomy" id="1162965"/>
    <lineage>
        <taxon>Bacteria</taxon>
        <taxon>Bacillati</taxon>
        <taxon>Actinomycetota</taxon>
        <taxon>Actinomycetes</taxon>
        <taxon>Kineosporiales</taxon>
        <taxon>Kineosporiaceae</taxon>
    </lineage>
</organism>